<evidence type="ECO:0000313" key="2">
    <source>
        <dbReference type="Proteomes" id="UP000257109"/>
    </source>
</evidence>
<keyword evidence="2" id="KW-1185">Reference proteome</keyword>
<dbReference type="EMBL" id="QJKJ01001779">
    <property type="protein sequence ID" value="RDY05944.1"/>
    <property type="molecule type" value="Genomic_DNA"/>
</dbReference>
<organism evidence="1 2">
    <name type="scientific">Mucuna pruriens</name>
    <name type="common">Velvet bean</name>
    <name type="synonym">Dolichos pruriens</name>
    <dbReference type="NCBI Taxonomy" id="157652"/>
    <lineage>
        <taxon>Eukaryota</taxon>
        <taxon>Viridiplantae</taxon>
        <taxon>Streptophyta</taxon>
        <taxon>Embryophyta</taxon>
        <taxon>Tracheophyta</taxon>
        <taxon>Spermatophyta</taxon>
        <taxon>Magnoliopsida</taxon>
        <taxon>eudicotyledons</taxon>
        <taxon>Gunneridae</taxon>
        <taxon>Pentapetalae</taxon>
        <taxon>rosids</taxon>
        <taxon>fabids</taxon>
        <taxon>Fabales</taxon>
        <taxon>Fabaceae</taxon>
        <taxon>Papilionoideae</taxon>
        <taxon>50 kb inversion clade</taxon>
        <taxon>NPAAA clade</taxon>
        <taxon>indigoferoid/millettioid clade</taxon>
        <taxon>Phaseoleae</taxon>
        <taxon>Mucuna</taxon>
    </lineage>
</organism>
<protein>
    <submittedName>
        <fullName evidence="1">Uncharacterized protein</fullName>
    </submittedName>
</protein>
<sequence>MSSKQLATFYNSIFDKFDDNWSNAFVSREMKKILLASVDRLKSFSIQVVLKDDPNSLLHKATGLNTSKI</sequence>
<gene>
    <name evidence="1" type="ORF">CR513_10156</name>
</gene>
<comment type="caution">
    <text evidence="1">The sequence shown here is derived from an EMBL/GenBank/DDBJ whole genome shotgun (WGS) entry which is preliminary data.</text>
</comment>
<dbReference type="Proteomes" id="UP000257109">
    <property type="component" value="Unassembled WGS sequence"/>
</dbReference>
<proteinExistence type="predicted"/>
<reference evidence="1" key="1">
    <citation type="submission" date="2018-05" db="EMBL/GenBank/DDBJ databases">
        <title>Draft genome of Mucuna pruriens seed.</title>
        <authorList>
            <person name="Nnadi N.E."/>
            <person name="Vos R."/>
            <person name="Hasami M.H."/>
            <person name="Devisetty U.K."/>
            <person name="Aguiy J.C."/>
        </authorList>
    </citation>
    <scope>NUCLEOTIDE SEQUENCE [LARGE SCALE GENOMIC DNA]</scope>
    <source>
        <strain evidence="1">JCA_2017</strain>
    </source>
</reference>
<accession>A0A371HTD0</accession>
<dbReference type="AlphaFoldDB" id="A0A371HTD0"/>
<evidence type="ECO:0000313" key="1">
    <source>
        <dbReference type="EMBL" id="RDY05944.1"/>
    </source>
</evidence>
<name>A0A371HTD0_MUCPR</name>
<feature type="non-terminal residue" evidence="1">
    <location>
        <position position="1"/>
    </location>
</feature>